<dbReference type="AlphaFoldDB" id="A0A2P2N6H3"/>
<dbReference type="EMBL" id="GGEC01057512">
    <property type="protein sequence ID" value="MBX37996.1"/>
    <property type="molecule type" value="Transcribed_RNA"/>
</dbReference>
<protein>
    <submittedName>
        <fullName evidence="1">Uncharacterized protein</fullName>
    </submittedName>
</protein>
<name>A0A2P2N6H3_RHIMU</name>
<proteinExistence type="predicted"/>
<organism evidence="1">
    <name type="scientific">Rhizophora mucronata</name>
    <name type="common">Asiatic mangrove</name>
    <dbReference type="NCBI Taxonomy" id="61149"/>
    <lineage>
        <taxon>Eukaryota</taxon>
        <taxon>Viridiplantae</taxon>
        <taxon>Streptophyta</taxon>
        <taxon>Embryophyta</taxon>
        <taxon>Tracheophyta</taxon>
        <taxon>Spermatophyta</taxon>
        <taxon>Magnoliopsida</taxon>
        <taxon>eudicotyledons</taxon>
        <taxon>Gunneridae</taxon>
        <taxon>Pentapetalae</taxon>
        <taxon>rosids</taxon>
        <taxon>fabids</taxon>
        <taxon>Malpighiales</taxon>
        <taxon>Rhizophoraceae</taxon>
        <taxon>Rhizophora</taxon>
    </lineage>
</organism>
<reference evidence="1" key="1">
    <citation type="submission" date="2018-02" db="EMBL/GenBank/DDBJ databases">
        <title>Rhizophora mucronata_Transcriptome.</title>
        <authorList>
            <person name="Meera S.P."/>
            <person name="Sreeshan A."/>
            <person name="Augustine A."/>
        </authorList>
    </citation>
    <scope>NUCLEOTIDE SEQUENCE</scope>
    <source>
        <tissue evidence="1">Leaf</tissue>
    </source>
</reference>
<sequence length="79" mass="9406">MNQSSDPPLQIFYVPVQSVYNSMLHNWVPRHFNQKITKYHTTPAFTNKNMHTNRIKVFQIPMILIILNIQNPQKKKKSQ</sequence>
<accession>A0A2P2N6H3</accession>
<evidence type="ECO:0000313" key="1">
    <source>
        <dbReference type="EMBL" id="MBX37996.1"/>
    </source>
</evidence>